<protein>
    <submittedName>
        <fullName evidence="1">Uncharacterized protein</fullName>
    </submittedName>
</protein>
<organism evidence="1 2">
    <name type="scientific">Escherichia albertii</name>
    <dbReference type="NCBI Taxonomy" id="208962"/>
    <lineage>
        <taxon>Bacteria</taxon>
        <taxon>Pseudomonadati</taxon>
        <taxon>Pseudomonadota</taxon>
        <taxon>Gammaproteobacteria</taxon>
        <taxon>Enterobacterales</taxon>
        <taxon>Enterobacteriaceae</taxon>
        <taxon>Escherichia</taxon>
    </lineage>
</organism>
<dbReference type="EMBL" id="PYQT01000021">
    <property type="protein sequence ID" value="PSY40297.1"/>
    <property type="molecule type" value="Genomic_DNA"/>
</dbReference>
<proteinExistence type="predicted"/>
<sequence length="63" mass="7473">MSQLNEKRRLLYWKFCRTVRVWPSLERLVTTLYQGRNQTLPLFAIKVLPELIKINKICHSATG</sequence>
<comment type="caution">
    <text evidence="1">The sequence shown here is derived from an EMBL/GenBank/DDBJ whole genome shotgun (WGS) entry which is preliminary data.</text>
</comment>
<name>A0ABX5HFA1_ESCAL</name>
<dbReference type="Proteomes" id="UP000240382">
    <property type="component" value="Unassembled WGS sequence"/>
</dbReference>
<evidence type="ECO:0000313" key="2">
    <source>
        <dbReference type="Proteomes" id="UP000240382"/>
    </source>
</evidence>
<keyword evidence="2" id="KW-1185">Reference proteome</keyword>
<evidence type="ECO:0000313" key="1">
    <source>
        <dbReference type="EMBL" id="PSY40297.1"/>
    </source>
</evidence>
<accession>A0ABX5HFA1</accession>
<reference evidence="1 2" key="1">
    <citation type="submission" date="2018-03" db="EMBL/GenBank/DDBJ databases">
        <title>Whole Genome Sequencing of Escherichia coli isolates from wildlife.</title>
        <authorList>
            <person name="Whitehouse C.A."/>
            <person name="Lacher D.W."/>
            <person name="Mammel M.K."/>
            <person name="Barnaba T."/>
            <person name="Lorch J.M."/>
        </authorList>
    </citation>
    <scope>NUCLEOTIDE SEQUENCE [LARGE SCALE GENOMIC DNA]</scope>
    <source>
        <strain evidence="1 2">20507-2</strain>
    </source>
</reference>
<gene>
    <name evidence="1" type="ORF">C7B09_17815</name>
</gene>